<feature type="chain" id="PRO_5040924724" description="Attractin" evidence="14">
    <location>
        <begin position="24"/>
        <end position="1145"/>
    </location>
</feature>
<dbReference type="SMART" id="SM00042">
    <property type="entry name" value="CUB"/>
    <property type="match status" value="1"/>
</dbReference>
<gene>
    <name evidence="17" type="ORF">OS493_011773</name>
</gene>
<dbReference type="PROSITE" id="PS50026">
    <property type="entry name" value="EGF_3"/>
    <property type="match status" value="2"/>
</dbReference>
<dbReference type="GO" id="GO:0016020">
    <property type="term" value="C:membrane"/>
    <property type="evidence" value="ECO:0007669"/>
    <property type="project" value="UniProtKB-SubCell"/>
</dbReference>
<feature type="transmembrane region" description="Helical" evidence="13">
    <location>
        <begin position="998"/>
        <end position="1022"/>
    </location>
</feature>
<dbReference type="OrthoDB" id="9998912at2759"/>
<dbReference type="PROSITE" id="PS01186">
    <property type="entry name" value="EGF_2"/>
    <property type="match status" value="1"/>
</dbReference>
<feature type="disulfide bond" evidence="12">
    <location>
        <begin position="46"/>
        <end position="55"/>
    </location>
</feature>
<keyword evidence="6" id="KW-0677">Repeat</keyword>
<dbReference type="SUPFAM" id="SSF49854">
    <property type="entry name" value="Spermadhesin, CUB domain"/>
    <property type="match status" value="1"/>
</dbReference>
<evidence type="ECO:0000256" key="1">
    <source>
        <dbReference type="ARBA" id="ARBA00004167"/>
    </source>
</evidence>
<evidence type="ECO:0000256" key="14">
    <source>
        <dbReference type="SAM" id="SignalP"/>
    </source>
</evidence>
<dbReference type="InterPro" id="IPR002049">
    <property type="entry name" value="LE_dom"/>
</dbReference>
<feature type="disulfide bond" evidence="12">
    <location>
        <begin position="179"/>
        <end position="189"/>
    </location>
</feature>
<evidence type="ECO:0000313" key="17">
    <source>
        <dbReference type="EMBL" id="KAJ7336559.1"/>
    </source>
</evidence>
<dbReference type="InterPro" id="IPR056863">
    <property type="entry name" value="LMN_ATRN_NET-like_EGF"/>
</dbReference>
<comment type="caution">
    <text evidence="12">Lacks conserved residue(s) required for the propagation of feature annotation.</text>
</comment>
<comment type="subcellular location">
    <subcellularLocation>
        <location evidence="1">Membrane</location>
        <topology evidence="1">Single-pass membrane protein</topology>
    </subcellularLocation>
</comment>
<dbReference type="Pfam" id="PF24972">
    <property type="entry name" value="GBD_ATRN"/>
    <property type="match status" value="1"/>
</dbReference>
<dbReference type="CDD" id="cd00055">
    <property type="entry name" value="EGF_Lam"/>
    <property type="match status" value="2"/>
</dbReference>
<evidence type="ECO:0000256" key="5">
    <source>
        <dbReference type="ARBA" id="ARBA00022729"/>
    </source>
</evidence>
<keyword evidence="8 13" id="KW-0472">Membrane</keyword>
<dbReference type="SUPFAM" id="SSF57196">
    <property type="entry name" value="EGF/Laminin"/>
    <property type="match status" value="1"/>
</dbReference>
<feature type="domain" description="EGF-like" evidence="16">
    <location>
        <begin position="175"/>
        <end position="207"/>
    </location>
</feature>
<evidence type="ECO:0000259" key="16">
    <source>
        <dbReference type="PROSITE" id="PS50026"/>
    </source>
</evidence>
<evidence type="ECO:0000256" key="9">
    <source>
        <dbReference type="ARBA" id="ARBA00023157"/>
    </source>
</evidence>
<feature type="disulfide bond" evidence="12">
    <location>
        <begin position="197"/>
        <end position="206"/>
    </location>
</feature>
<dbReference type="PANTHER" id="PTHR46376:SF2">
    <property type="entry name" value="DISTRACTED, ISOFORM B"/>
    <property type="match status" value="1"/>
</dbReference>
<dbReference type="Gene3D" id="2.10.25.10">
    <property type="entry name" value="Laminin"/>
    <property type="match status" value="2"/>
</dbReference>
<proteinExistence type="predicted"/>
<dbReference type="InterPro" id="IPR035914">
    <property type="entry name" value="Sperma_CUB_dom_sf"/>
</dbReference>
<keyword evidence="18" id="KW-1185">Reference proteome</keyword>
<dbReference type="Gene3D" id="2.120.10.80">
    <property type="entry name" value="Kelch-type beta propeller"/>
    <property type="match status" value="2"/>
</dbReference>
<keyword evidence="11" id="KW-0424">Laminin EGF-like domain</keyword>
<evidence type="ECO:0000256" key="7">
    <source>
        <dbReference type="ARBA" id="ARBA00022989"/>
    </source>
</evidence>
<dbReference type="InterPro" id="IPR015915">
    <property type="entry name" value="Kelch-typ_b-propeller"/>
</dbReference>
<dbReference type="PROSITE" id="PS01248">
    <property type="entry name" value="EGF_LAM_1"/>
    <property type="match status" value="1"/>
</dbReference>
<dbReference type="SMART" id="SM00423">
    <property type="entry name" value="PSI"/>
    <property type="match status" value="3"/>
</dbReference>
<keyword evidence="9 12" id="KW-1015">Disulfide bond</keyword>
<keyword evidence="7 13" id="KW-1133">Transmembrane helix</keyword>
<evidence type="ECO:0000256" key="13">
    <source>
        <dbReference type="SAM" id="Phobius"/>
    </source>
</evidence>
<dbReference type="InterPro" id="IPR000742">
    <property type="entry name" value="EGF"/>
</dbReference>
<dbReference type="InterPro" id="IPR002165">
    <property type="entry name" value="Plexin_repeat"/>
</dbReference>
<dbReference type="AlphaFoldDB" id="A0A9W9YDU5"/>
<keyword evidence="4 13" id="KW-0812">Transmembrane</keyword>
<feature type="domain" description="CUB" evidence="15">
    <location>
        <begin position="58"/>
        <end position="176"/>
    </location>
</feature>
<dbReference type="Pfam" id="PF24973">
    <property type="entry name" value="EGF_LMN_ATRN"/>
    <property type="match status" value="1"/>
</dbReference>
<keyword evidence="2" id="KW-0880">Kelch repeat</keyword>
<dbReference type="PROSITE" id="PS01180">
    <property type="entry name" value="CUB"/>
    <property type="match status" value="1"/>
</dbReference>
<dbReference type="SUPFAM" id="SSF117281">
    <property type="entry name" value="Kelch motif"/>
    <property type="match status" value="1"/>
</dbReference>
<keyword evidence="5 14" id="KW-0732">Signal</keyword>
<accession>A0A9W9YDU5</accession>
<dbReference type="InterPro" id="IPR051568">
    <property type="entry name" value="LZTR1/Attractin"/>
</dbReference>
<evidence type="ECO:0000313" key="18">
    <source>
        <dbReference type="Proteomes" id="UP001163046"/>
    </source>
</evidence>
<dbReference type="Pfam" id="PF24981">
    <property type="entry name" value="Beta-prop_ATRN-LZTR1"/>
    <property type="match status" value="1"/>
</dbReference>
<dbReference type="InterPro" id="IPR056737">
    <property type="entry name" value="Beta-prop_ATRN-MKLN-like"/>
</dbReference>
<evidence type="ECO:0008006" key="19">
    <source>
        <dbReference type="Google" id="ProtNLM"/>
    </source>
</evidence>
<dbReference type="Pfam" id="PF01437">
    <property type="entry name" value="PSI"/>
    <property type="match status" value="1"/>
</dbReference>
<keyword evidence="3 12" id="KW-0245">EGF-like domain</keyword>
<dbReference type="Gene3D" id="2.60.120.290">
    <property type="entry name" value="Spermadhesin, CUB domain"/>
    <property type="match status" value="1"/>
</dbReference>
<dbReference type="InterPro" id="IPR016201">
    <property type="entry name" value="PSI"/>
</dbReference>
<evidence type="ECO:0000256" key="3">
    <source>
        <dbReference type="ARBA" id="ARBA00022536"/>
    </source>
</evidence>
<evidence type="ECO:0000256" key="11">
    <source>
        <dbReference type="ARBA" id="ARBA00023292"/>
    </source>
</evidence>
<name>A0A9W9YDU5_9CNID</name>
<dbReference type="SMART" id="SM00181">
    <property type="entry name" value="EGF"/>
    <property type="match status" value="5"/>
</dbReference>
<evidence type="ECO:0000259" key="15">
    <source>
        <dbReference type="PROSITE" id="PS01180"/>
    </source>
</evidence>
<evidence type="ECO:0000256" key="12">
    <source>
        <dbReference type="PROSITE-ProRule" id="PRU00076"/>
    </source>
</evidence>
<dbReference type="PROSITE" id="PS00022">
    <property type="entry name" value="EGF_1"/>
    <property type="match status" value="2"/>
</dbReference>
<evidence type="ECO:0000256" key="4">
    <source>
        <dbReference type="ARBA" id="ARBA00022692"/>
    </source>
</evidence>
<evidence type="ECO:0000256" key="8">
    <source>
        <dbReference type="ARBA" id="ARBA00023136"/>
    </source>
</evidence>
<dbReference type="GO" id="GO:0005794">
    <property type="term" value="C:Golgi apparatus"/>
    <property type="evidence" value="ECO:0007669"/>
    <property type="project" value="TreeGrafter"/>
</dbReference>
<feature type="signal peptide" evidence="14">
    <location>
        <begin position="1"/>
        <end position="23"/>
    </location>
</feature>
<dbReference type="Pfam" id="PF00053">
    <property type="entry name" value="EGF_laminin"/>
    <property type="match status" value="1"/>
</dbReference>
<comment type="caution">
    <text evidence="17">The sequence shown here is derived from an EMBL/GenBank/DDBJ whole genome shotgun (WGS) entry which is preliminary data.</text>
</comment>
<organism evidence="17 18">
    <name type="scientific">Desmophyllum pertusum</name>
    <dbReference type="NCBI Taxonomy" id="174260"/>
    <lineage>
        <taxon>Eukaryota</taxon>
        <taxon>Metazoa</taxon>
        <taxon>Cnidaria</taxon>
        <taxon>Anthozoa</taxon>
        <taxon>Hexacorallia</taxon>
        <taxon>Scleractinia</taxon>
        <taxon>Caryophylliina</taxon>
        <taxon>Caryophylliidae</taxon>
        <taxon>Desmophyllum</taxon>
    </lineage>
</organism>
<dbReference type="EMBL" id="MU827782">
    <property type="protein sequence ID" value="KAJ7336559.1"/>
    <property type="molecule type" value="Genomic_DNA"/>
</dbReference>
<keyword evidence="10" id="KW-0325">Glycoprotein</keyword>
<dbReference type="CDD" id="cd00041">
    <property type="entry name" value="CUB"/>
    <property type="match status" value="1"/>
</dbReference>
<dbReference type="Proteomes" id="UP001163046">
    <property type="component" value="Unassembled WGS sequence"/>
</dbReference>
<dbReference type="InterPro" id="IPR056732">
    <property type="entry name" value="GBD_ATRN"/>
</dbReference>
<dbReference type="InterPro" id="IPR000859">
    <property type="entry name" value="CUB_dom"/>
</dbReference>
<reference evidence="17" key="1">
    <citation type="submission" date="2023-01" db="EMBL/GenBank/DDBJ databases">
        <title>Genome assembly of the deep-sea coral Lophelia pertusa.</title>
        <authorList>
            <person name="Herrera S."/>
            <person name="Cordes E."/>
        </authorList>
    </citation>
    <scope>NUCLEOTIDE SEQUENCE</scope>
    <source>
        <strain evidence="17">USNM1676648</strain>
        <tissue evidence="17">Polyp</tissue>
    </source>
</reference>
<feature type="domain" description="EGF-like" evidence="16">
    <location>
        <begin position="21"/>
        <end position="56"/>
    </location>
</feature>
<evidence type="ECO:0000256" key="2">
    <source>
        <dbReference type="ARBA" id="ARBA00022441"/>
    </source>
</evidence>
<dbReference type="PANTHER" id="PTHR46376">
    <property type="entry name" value="LEUCINE-ZIPPER-LIKE TRANSCRIPTIONAL REGULATOR 1"/>
    <property type="match status" value="1"/>
</dbReference>
<protein>
    <recommendedName>
        <fullName evidence="19">Attractin</fullName>
    </recommendedName>
</protein>
<sequence>MSILTPSFVLFVVLGWFVPLSINQCSDNSDCNLNGYCTEAAGMCICNPGWWGKKCQFCRLRLDQESGVITDGDGKYANPSKCSWLIESQRPNSTIHLDFEEFATECNWDHLYIYDGKSVQSPLIAVISGLIKDKSKEEYSDGQVLKLQAKSGAAFLYFYSDKNYVEDGFRIKYSISEDCSAKCSFHGYCDKHKNCVCDAGWTGSNCNVQTCIAACVNGYCNNATRLCDCNAGFTGASCNMTGDRGHWVQHSSKGQDLIQGRASHASVVLGDYMWVFGGFSFNSEPLENLNRYHIPSDSWEVVSPATNSSESPSGRYAHSIIVHNSSLYVFGGRKEQKATSELWSFDTRTLHWHLLPSQGDSPLSVAGHTATLVDSKMIILFGYGPERGYTDKVQEYDLETGFWTVYDTPNDIILPTYGHSSVYVPAQGLIYIHGGFTWNGARDELSTALTSYNPITRTWKCLKQSSVPRYLHSAVLLGDTMLVFGGNSHNGSAQLQSNLPCFSMDFLAYDMACDEWRKIPESGILKAAGRYGHTALLVNRTMYVFGGFQGIVFNDILSFTPGPCDLIKDKGTCETHANSSDCMWNDSTSSCLGPGQCVQPQISAEQKCSEFDKSCSRCTSSLHGCTWCNDFCVKGKCPGGKQKNFNSPAECRRKGYDSKLTLCQGQTCEERLCHNVSSCHDCTSKARCMWCESQKQCVATTAYAVNFPFGQCRGWVQSLTDHCTAVSCSGMKTCDDCHTLPGCGWCDDGSETGLGQCMEGGDDGPFTKPTNTSVNQCPVDRWYFIECPDCQCNGHSKCINKNICKKCQHQTDGPHCEKCAVGHFGDAKNGGTCKGCDCNGHAETCDAGTGACECLARWVTGKHCESCEEVEDNTEIVGNATNGGHCYNKLASNYEYTFNVSNKTSISFLNTPEQDDIDVKVEVEIKSGEKALLNLSISSDVTEEETLVALREIGEYEQVFSYEVFKFGGRDRFTFKVYVYNIKGFVSLQISFTQTRKFLILNFFITFFACFFSLLFVVALIWKIKVRYSNYVMARQRVEEMKLMASRPFAKVCLAFSDSKQVKTCNKKPSSAIAIQPMENHDAAVGVFMMRLPGAEGGFTPIGQIGICCATALGTRGDPVPQSHPFHMAGRTIVKRSSMVRSCCL</sequence>
<dbReference type="SMART" id="SM00180">
    <property type="entry name" value="EGF_Lam"/>
    <property type="match status" value="2"/>
</dbReference>
<evidence type="ECO:0000256" key="6">
    <source>
        <dbReference type="ARBA" id="ARBA00022737"/>
    </source>
</evidence>
<evidence type="ECO:0000256" key="10">
    <source>
        <dbReference type="ARBA" id="ARBA00023180"/>
    </source>
</evidence>